<dbReference type="PANTHER" id="PTHR44051:SF8">
    <property type="entry name" value="GLUTATHIONE S-TRANSFERASE GSTA"/>
    <property type="match status" value="1"/>
</dbReference>
<evidence type="ECO:0000313" key="5">
    <source>
        <dbReference type="EMBL" id="CAK9189697.1"/>
    </source>
</evidence>
<dbReference type="Pfam" id="PF00043">
    <property type="entry name" value="GST_C"/>
    <property type="match status" value="1"/>
</dbReference>
<dbReference type="InterPro" id="IPR040079">
    <property type="entry name" value="Glutathione_S-Trfase"/>
</dbReference>
<dbReference type="InterPro" id="IPR010987">
    <property type="entry name" value="Glutathione-S-Trfase_C-like"/>
</dbReference>
<comment type="similarity">
    <text evidence="1 2">Belongs to the GST superfamily.</text>
</comment>
<dbReference type="SFLD" id="SFLDG01151">
    <property type="entry name" value="Main.2:_Nu-like"/>
    <property type="match status" value="1"/>
</dbReference>
<proteinExistence type="inferred from homology"/>
<dbReference type="CDD" id="cd03048">
    <property type="entry name" value="GST_N_Ure2p_like"/>
    <property type="match status" value="1"/>
</dbReference>
<dbReference type="InterPro" id="IPR036282">
    <property type="entry name" value="Glutathione-S-Trfase_C_sf"/>
</dbReference>
<keyword evidence="6" id="KW-1185">Reference proteome</keyword>
<evidence type="ECO:0000259" key="4">
    <source>
        <dbReference type="PROSITE" id="PS50405"/>
    </source>
</evidence>
<accession>A0ABP0T8T7</accession>
<dbReference type="EMBL" id="OZ019893">
    <property type="protein sequence ID" value="CAK9189697.1"/>
    <property type="molecule type" value="Genomic_DNA"/>
</dbReference>
<sequence length="220" mass="25120">MASSKKIQLYSLATPNGMKISIALEEMGLEYEAHPVNIFKGEQFKPEFLAINPNGKIPAIVDPEGPDGKPMSIFESGAILLYLAEKTGKLLSHHPRHKWETVEWLFFQVANIGPMFGQFGHFYKYARDKCKDSYPLERYTNETKRLLGVLEKRLQGQEYLVDDGYSIADIATFPWVYCLEEFYKASEYLGLNNYPNVMAWKARCMARPAVTEGMTVCKIQ</sequence>
<evidence type="ECO:0000256" key="2">
    <source>
        <dbReference type="RuleBase" id="RU003494"/>
    </source>
</evidence>
<evidence type="ECO:0000313" key="6">
    <source>
        <dbReference type="Proteomes" id="UP001497512"/>
    </source>
</evidence>
<dbReference type="SFLD" id="SFLDS00019">
    <property type="entry name" value="Glutathione_Transferase_(cytos"/>
    <property type="match status" value="1"/>
</dbReference>
<dbReference type="Gene3D" id="1.20.1050.10">
    <property type="match status" value="1"/>
</dbReference>
<protein>
    <recommendedName>
        <fullName evidence="7">Glutathione S-transferase</fullName>
    </recommendedName>
</protein>
<dbReference type="Pfam" id="PF02798">
    <property type="entry name" value="GST_N"/>
    <property type="match status" value="1"/>
</dbReference>
<dbReference type="Gene3D" id="3.40.30.10">
    <property type="entry name" value="Glutaredoxin"/>
    <property type="match status" value="1"/>
</dbReference>
<dbReference type="PROSITE" id="PS50405">
    <property type="entry name" value="GST_CTER"/>
    <property type="match status" value="1"/>
</dbReference>
<dbReference type="InterPro" id="IPR004045">
    <property type="entry name" value="Glutathione_S-Trfase_N"/>
</dbReference>
<organism evidence="5 6">
    <name type="scientific">Sphagnum troendelagicum</name>
    <dbReference type="NCBI Taxonomy" id="128251"/>
    <lineage>
        <taxon>Eukaryota</taxon>
        <taxon>Viridiplantae</taxon>
        <taxon>Streptophyta</taxon>
        <taxon>Embryophyta</taxon>
        <taxon>Bryophyta</taxon>
        <taxon>Sphagnophytina</taxon>
        <taxon>Sphagnopsida</taxon>
        <taxon>Sphagnales</taxon>
        <taxon>Sphagnaceae</taxon>
        <taxon>Sphagnum</taxon>
    </lineage>
</organism>
<dbReference type="SUPFAM" id="SSF52833">
    <property type="entry name" value="Thioredoxin-like"/>
    <property type="match status" value="1"/>
</dbReference>
<dbReference type="InterPro" id="IPR004046">
    <property type="entry name" value="GST_C"/>
</dbReference>
<dbReference type="PROSITE" id="PS50404">
    <property type="entry name" value="GST_NTER"/>
    <property type="match status" value="1"/>
</dbReference>
<dbReference type="SFLD" id="SFLDG00358">
    <property type="entry name" value="Main_(cytGST)"/>
    <property type="match status" value="1"/>
</dbReference>
<name>A0ABP0T8T7_9BRYO</name>
<dbReference type="InterPro" id="IPR036249">
    <property type="entry name" value="Thioredoxin-like_sf"/>
</dbReference>
<evidence type="ECO:0008006" key="7">
    <source>
        <dbReference type="Google" id="ProtNLM"/>
    </source>
</evidence>
<gene>
    <name evidence="5" type="ORF">CSSPTR1EN2_LOCUS348</name>
</gene>
<feature type="domain" description="GST N-terminal" evidence="3">
    <location>
        <begin position="4"/>
        <end position="91"/>
    </location>
</feature>
<dbReference type="SUPFAM" id="SSF47616">
    <property type="entry name" value="GST C-terminal domain-like"/>
    <property type="match status" value="1"/>
</dbReference>
<evidence type="ECO:0000259" key="3">
    <source>
        <dbReference type="PROSITE" id="PS50404"/>
    </source>
</evidence>
<dbReference type="Proteomes" id="UP001497512">
    <property type="component" value="Chromosome 1"/>
</dbReference>
<reference evidence="5 6" key="1">
    <citation type="submission" date="2024-02" db="EMBL/GenBank/DDBJ databases">
        <authorList>
            <consortium name="ELIXIR-Norway"/>
            <consortium name="Elixir Norway"/>
        </authorList>
    </citation>
    <scope>NUCLEOTIDE SEQUENCE [LARGE SCALE GENOMIC DNA]</scope>
</reference>
<feature type="domain" description="GST C-terminal" evidence="4">
    <location>
        <begin position="94"/>
        <end position="220"/>
    </location>
</feature>
<dbReference type="PANTHER" id="PTHR44051">
    <property type="entry name" value="GLUTATHIONE S-TRANSFERASE-RELATED"/>
    <property type="match status" value="1"/>
</dbReference>
<evidence type="ECO:0000256" key="1">
    <source>
        <dbReference type="ARBA" id="ARBA00007409"/>
    </source>
</evidence>